<dbReference type="PANTHER" id="PTHR48007">
    <property type="entry name" value="LEUCINE-RICH REPEAT RECEPTOR-LIKE PROTEIN KINASE PXC1"/>
    <property type="match status" value="1"/>
</dbReference>
<dbReference type="EMBL" id="JASCZI010000011">
    <property type="protein sequence ID" value="MED6106570.1"/>
    <property type="molecule type" value="Genomic_DNA"/>
</dbReference>
<dbReference type="Pfam" id="PF13516">
    <property type="entry name" value="LRR_6"/>
    <property type="match status" value="1"/>
</dbReference>
<dbReference type="InterPro" id="IPR032675">
    <property type="entry name" value="LRR_dom_sf"/>
</dbReference>
<proteinExistence type="predicted"/>
<dbReference type="Proteomes" id="UP001341840">
    <property type="component" value="Unassembled WGS sequence"/>
</dbReference>
<dbReference type="PANTHER" id="PTHR48007:SF4">
    <property type="entry name" value="LEUCINE-RICH REPEAT RECEPTOR-LIKE PROTEIN KINASE PXC1"/>
    <property type="match status" value="1"/>
</dbReference>
<keyword evidence="1" id="KW-0433">Leucine-rich repeat</keyword>
<dbReference type="InterPro" id="IPR001611">
    <property type="entry name" value="Leu-rich_rpt"/>
</dbReference>
<dbReference type="InterPro" id="IPR013210">
    <property type="entry name" value="LRR_N_plant-typ"/>
</dbReference>
<dbReference type="Pfam" id="PF08263">
    <property type="entry name" value="LRRNT_2"/>
    <property type="match status" value="1"/>
</dbReference>
<evidence type="ECO:0000259" key="3">
    <source>
        <dbReference type="Pfam" id="PF08263"/>
    </source>
</evidence>
<sequence length="273" mass="31186">MEMEKLLLVTMFGVVIMVQAFGIINGCFLEEKAALLEFKSTYFNASVLPSWVEDDPRKNNCCQWERVTCDATSGHVIHLDLHWVQTDMQTCADNNIYILNWSLFQTFKELRTLDLSSNCIHGFIWNADYMNLAALETLDLSYNSVNISIMESLSALTSLKNLFLAENKLFGPLPTKELSLQRNLELLDLSYNGLSSPLTTQDAKAFLKLKKLKMLNLRSNEFDKGVLNSFLGLPALKSLILQDEATSRSRPLWQLYYRKIRSMPWQFDLSSGS</sequence>
<comment type="caution">
    <text evidence="4">The sequence shown here is derived from an EMBL/GenBank/DDBJ whole genome shotgun (WGS) entry which is preliminary data.</text>
</comment>
<gene>
    <name evidence="4" type="ORF">PIB30_005554</name>
</gene>
<keyword evidence="2" id="KW-0677">Repeat</keyword>
<evidence type="ECO:0000313" key="4">
    <source>
        <dbReference type="EMBL" id="MED6106570.1"/>
    </source>
</evidence>
<dbReference type="Pfam" id="PF00560">
    <property type="entry name" value="LRR_1"/>
    <property type="match status" value="2"/>
</dbReference>
<dbReference type="InterPro" id="IPR046959">
    <property type="entry name" value="PRK1-6/SRF4-like"/>
</dbReference>
<dbReference type="SUPFAM" id="SSF52058">
    <property type="entry name" value="L domain-like"/>
    <property type="match status" value="1"/>
</dbReference>
<feature type="domain" description="Leucine-rich repeat-containing N-terminal plant-type" evidence="3">
    <location>
        <begin position="30"/>
        <end position="70"/>
    </location>
</feature>
<evidence type="ECO:0000313" key="5">
    <source>
        <dbReference type="Proteomes" id="UP001341840"/>
    </source>
</evidence>
<keyword evidence="5" id="KW-1185">Reference proteome</keyword>
<reference evidence="4 5" key="1">
    <citation type="journal article" date="2023" name="Plants (Basel)">
        <title>Bridging the Gap: Combining Genomics and Transcriptomics Approaches to Understand Stylosanthes scabra, an Orphan Legume from the Brazilian Caatinga.</title>
        <authorList>
            <person name="Ferreira-Neto J.R.C."/>
            <person name="da Silva M.D."/>
            <person name="Binneck E."/>
            <person name="de Melo N.F."/>
            <person name="da Silva R.H."/>
            <person name="de Melo A.L.T.M."/>
            <person name="Pandolfi V."/>
            <person name="Bustamante F.O."/>
            <person name="Brasileiro-Vidal A.C."/>
            <person name="Benko-Iseppon A.M."/>
        </authorList>
    </citation>
    <scope>NUCLEOTIDE SEQUENCE [LARGE SCALE GENOMIC DNA]</scope>
    <source>
        <tissue evidence="4">Leaves</tissue>
    </source>
</reference>
<protein>
    <recommendedName>
        <fullName evidence="3">Leucine-rich repeat-containing N-terminal plant-type domain-containing protein</fullName>
    </recommendedName>
</protein>
<organism evidence="4 5">
    <name type="scientific">Stylosanthes scabra</name>
    <dbReference type="NCBI Taxonomy" id="79078"/>
    <lineage>
        <taxon>Eukaryota</taxon>
        <taxon>Viridiplantae</taxon>
        <taxon>Streptophyta</taxon>
        <taxon>Embryophyta</taxon>
        <taxon>Tracheophyta</taxon>
        <taxon>Spermatophyta</taxon>
        <taxon>Magnoliopsida</taxon>
        <taxon>eudicotyledons</taxon>
        <taxon>Gunneridae</taxon>
        <taxon>Pentapetalae</taxon>
        <taxon>rosids</taxon>
        <taxon>fabids</taxon>
        <taxon>Fabales</taxon>
        <taxon>Fabaceae</taxon>
        <taxon>Papilionoideae</taxon>
        <taxon>50 kb inversion clade</taxon>
        <taxon>dalbergioids sensu lato</taxon>
        <taxon>Dalbergieae</taxon>
        <taxon>Pterocarpus clade</taxon>
        <taxon>Stylosanthes</taxon>
    </lineage>
</organism>
<name>A0ABU6Q414_9FABA</name>
<evidence type="ECO:0000256" key="2">
    <source>
        <dbReference type="ARBA" id="ARBA00022737"/>
    </source>
</evidence>
<accession>A0ABU6Q414</accession>
<evidence type="ECO:0000256" key="1">
    <source>
        <dbReference type="ARBA" id="ARBA00022614"/>
    </source>
</evidence>
<dbReference type="Gene3D" id="3.80.10.10">
    <property type="entry name" value="Ribonuclease Inhibitor"/>
    <property type="match status" value="1"/>
</dbReference>